<dbReference type="Gene3D" id="3.40.50.300">
    <property type="entry name" value="P-loop containing nucleotide triphosphate hydrolases"/>
    <property type="match status" value="1"/>
</dbReference>
<name>A0A1N7N1L5_9BACL</name>
<evidence type="ECO:0000256" key="7">
    <source>
        <dbReference type="ARBA" id="ARBA00023136"/>
    </source>
</evidence>
<evidence type="ECO:0000256" key="5">
    <source>
        <dbReference type="ARBA" id="ARBA00022840"/>
    </source>
</evidence>
<dbReference type="InterPro" id="IPR003439">
    <property type="entry name" value="ABC_transporter-like_ATP-bd"/>
</dbReference>
<evidence type="ECO:0000256" key="1">
    <source>
        <dbReference type="ARBA" id="ARBA00004202"/>
    </source>
</evidence>
<dbReference type="AlphaFoldDB" id="A0A1N7N1L5"/>
<accession>A0A1N7N1L5</accession>
<dbReference type="GO" id="GO:0016887">
    <property type="term" value="F:ATP hydrolysis activity"/>
    <property type="evidence" value="ECO:0007669"/>
    <property type="project" value="InterPro"/>
</dbReference>
<feature type="domain" description="ABC transporter" evidence="9">
    <location>
        <begin position="3"/>
        <end position="244"/>
    </location>
</feature>
<dbReference type="SMART" id="SM00382">
    <property type="entry name" value="AAA"/>
    <property type="match status" value="1"/>
</dbReference>
<dbReference type="PROSITE" id="PS00211">
    <property type="entry name" value="ABC_TRANSPORTER_1"/>
    <property type="match status" value="1"/>
</dbReference>
<evidence type="ECO:0000313" key="11">
    <source>
        <dbReference type="Proteomes" id="UP000186795"/>
    </source>
</evidence>
<dbReference type="Proteomes" id="UP000186795">
    <property type="component" value="Unassembled WGS sequence"/>
</dbReference>
<dbReference type="InterPro" id="IPR003593">
    <property type="entry name" value="AAA+_ATPase"/>
</dbReference>
<dbReference type="InterPro" id="IPR017871">
    <property type="entry name" value="ABC_transporter-like_CS"/>
</dbReference>
<proteinExistence type="inferred from homology"/>
<dbReference type="PROSITE" id="PS50893">
    <property type="entry name" value="ABC_TRANSPORTER_2"/>
    <property type="match status" value="1"/>
</dbReference>
<dbReference type="EC" id="7.-.-.-" evidence="8"/>
<sequence length="287" mass="31626">MDIVIQDLTHNYMVGTPFERKALSGVELKIPSGGYVAVVGATGSGKSTLIQHIAGLLTPTRGRVRVGEVEIHPDSRDLSALRGRVGVVFQYPEHQLFEETVAKDIAYGPRNLGLSEGEVARRVEQSLDWVGLPRDISGRSPFQLSGGQMRRVAVAGVLAMQPEVLILDEPTAGLDPAGRRELLDRIHALHRERGMTVILVSHSMEEAAQYAEKIFVMHQGKRAFEGTPAEVFSRGDRLEAWGLEVPEVAGLTLRLNQKLDPPLPAGLLTLEALEREILCRWKRGRPR</sequence>
<comment type="function">
    <text evidence="8">ATP-binding (A) component of a common energy-coupling factor (ECF) ABC-transporter complex.</text>
</comment>
<evidence type="ECO:0000259" key="9">
    <source>
        <dbReference type="PROSITE" id="PS50893"/>
    </source>
</evidence>
<keyword evidence="5 8" id="KW-0067">ATP-binding</keyword>
<reference evidence="11" key="1">
    <citation type="submission" date="2017-01" db="EMBL/GenBank/DDBJ databases">
        <authorList>
            <person name="Varghese N."/>
            <person name="Submissions S."/>
        </authorList>
    </citation>
    <scope>NUCLEOTIDE SEQUENCE [LARGE SCALE GENOMIC DNA]</scope>
    <source>
        <strain evidence="11">DSM 45196</strain>
    </source>
</reference>
<gene>
    <name evidence="10" type="ORF">SAMN05421790_107194</name>
</gene>
<evidence type="ECO:0000256" key="2">
    <source>
        <dbReference type="ARBA" id="ARBA00022448"/>
    </source>
</evidence>
<evidence type="ECO:0000256" key="3">
    <source>
        <dbReference type="ARBA" id="ARBA00022475"/>
    </source>
</evidence>
<dbReference type="SUPFAM" id="SSF52540">
    <property type="entry name" value="P-loop containing nucleoside triphosphate hydrolases"/>
    <property type="match status" value="1"/>
</dbReference>
<dbReference type="EMBL" id="FTOD01000007">
    <property type="protein sequence ID" value="SIS92234.1"/>
    <property type="molecule type" value="Genomic_DNA"/>
</dbReference>
<keyword evidence="11" id="KW-1185">Reference proteome</keyword>
<dbReference type="GO" id="GO:0042626">
    <property type="term" value="F:ATPase-coupled transmembrane transporter activity"/>
    <property type="evidence" value="ECO:0007669"/>
    <property type="project" value="TreeGrafter"/>
</dbReference>
<organism evidence="10 11">
    <name type="scientific">Kroppenstedtia eburnea</name>
    <dbReference type="NCBI Taxonomy" id="714067"/>
    <lineage>
        <taxon>Bacteria</taxon>
        <taxon>Bacillati</taxon>
        <taxon>Bacillota</taxon>
        <taxon>Bacilli</taxon>
        <taxon>Bacillales</taxon>
        <taxon>Thermoactinomycetaceae</taxon>
        <taxon>Kroppenstedtia</taxon>
    </lineage>
</organism>
<dbReference type="GO" id="GO:0005524">
    <property type="term" value="F:ATP binding"/>
    <property type="evidence" value="ECO:0007669"/>
    <property type="project" value="UniProtKB-UniRule"/>
</dbReference>
<comment type="subunit">
    <text evidence="8">Forms a stable energy-coupling factor (ECF) transporter complex composed of 2 membrane-embedded substrate-binding proteins (S component), 2 ATP-binding proteins (A component) and 2 transmembrane proteins (T component).</text>
</comment>
<keyword evidence="6" id="KW-1278">Translocase</keyword>
<keyword evidence="4 8" id="KW-0547">Nucleotide-binding</keyword>
<dbReference type="InterPro" id="IPR030946">
    <property type="entry name" value="EcfA2"/>
</dbReference>
<dbReference type="RefSeq" id="WP_076525386.1">
    <property type="nucleotide sequence ID" value="NZ_CP048103.1"/>
</dbReference>
<comment type="similarity">
    <text evidence="8">Belongs to the ABC transporter superfamily. Energy-coupling factor EcfA family.</text>
</comment>
<evidence type="ECO:0000256" key="4">
    <source>
        <dbReference type="ARBA" id="ARBA00022741"/>
    </source>
</evidence>
<dbReference type="CDD" id="cd03225">
    <property type="entry name" value="ABC_cobalt_CbiO_domain1"/>
    <property type="match status" value="1"/>
</dbReference>
<dbReference type="InterPro" id="IPR015856">
    <property type="entry name" value="ABC_transpr_CbiO/EcfA_su"/>
</dbReference>
<dbReference type="InterPro" id="IPR050095">
    <property type="entry name" value="ECF_ABC_transporter_ATP-bd"/>
</dbReference>
<evidence type="ECO:0000313" key="10">
    <source>
        <dbReference type="EMBL" id="SIS92234.1"/>
    </source>
</evidence>
<keyword evidence="3 8" id="KW-1003">Cell membrane</keyword>
<dbReference type="OrthoDB" id="9784332at2"/>
<dbReference type="Pfam" id="PF00005">
    <property type="entry name" value="ABC_tran"/>
    <property type="match status" value="1"/>
</dbReference>
<evidence type="ECO:0000256" key="8">
    <source>
        <dbReference type="RuleBase" id="RU365104"/>
    </source>
</evidence>
<dbReference type="PANTHER" id="PTHR43553:SF27">
    <property type="entry name" value="ENERGY-COUPLING FACTOR TRANSPORTER ATP-BINDING PROTEIN ECFA2"/>
    <property type="match status" value="1"/>
</dbReference>
<keyword evidence="7 8" id="KW-0472">Membrane</keyword>
<dbReference type="GO" id="GO:0015087">
    <property type="term" value="F:cobalt ion transmembrane transporter activity"/>
    <property type="evidence" value="ECO:0007669"/>
    <property type="project" value="UniProtKB-ARBA"/>
</dbReference>
<dbReference type="InterPro" id="IPR027417">
    <property type="entry name" value="P-loop_NTPase"/>
</dbReference>
<comment type="subcellular location">
    <subcellularLocation>
        <location evidence="1 8">Cell membrane</location>
        <topology evidence="1 8">Peripheral membrane protein</topology>
    </subcellularLocation>
</comment>
<protein>
    <recommendedName>
        <fullName evidence="8">Energy-coupling factor transporter ATP-binding protein EcfA2</fullName>
        <ecNumber evidence="8">7.-.-.-</ecNumber>
    </recommendedName>
</protein>
<evidence type="ECO:0000256" key="6">
    <source>
        <dbReference type="ARBA" id="ARBA00022967"/>
    </source>
</evidence>
<dbReference type="PANTHER" id="PTHR43553">
    <property type="entry name" value="HEAVY METAL TRANSPORTER"/>
    <property type="match status" value="1"/>
</dbReference>
<dbReference type="FunFam" id="3.40.50.300:FF:000224">
    <property type="entry name" value="Energy-coupling factor transporter ATP-binding protein EcfA"/>
    <property type="match status" value="1"/>
</dbReference>
<dbReference type="NCBIfam" id="TIGR04521">
    <property type="entry name" value="ECF_ATPase_2"/>
    <property type="match status" value="1"/>
</dbReference>
<keyword evidence="2 8" id="KW-0813">Transport</keyword>
<dbReference type="GO" id="GO:0043190">
    <property type="term" value="C:ATP-binding cassette (ABC) transporter complex"/>
    <property type="evidence" value="ECO:0007669"/>
    <property type="project" value="TreeGrafter"/>
</dbReference>